<accession>A0AAV4NDK7</accession>
<comment type="caution">
    <text evidence="1">The sequence shown here is derived from an EMBL/GenBank/DDBJ whole genome shotgun (WGS) entry which is preliminary data.</text>
</comment>
<organism evidence="1 2">
    <name type="scientific">Caerostris extrusa</name>
    <name type="common">Bark spider</name>
    <name type="synonym">Caerostris bankana</name>
    <dbReference type="NCBI Taxonomy" id="172846"/>
    <lineage>
        <taxon>Eukaryota</taxon>
        <taxon>Metazoa</taxon>
        <taxon>Ecdysozoa</taxon>
        <taxon>Arthropoda</taxon>
        <taxon>Chelicerata</taxon>
        <taxon>Arachnida</taxon>
        <taxon>Araneae</taxon>
        <taxon>Araneomorphae</taxon>
        <taxon>Entelegynae</taxon>
        <taxon>Araneoidea</taxon>
        <taxon>Araneidae</taxon>
        <taxon>Caerostris</taxon>
    </lineage>
</organism>
<evidence type="ECO:0000313" key="1">
    <source>
        <dbReference type="EMBL" id="GIX82756.1"/>
    </source>
</evidence>
<reference evidence="1 2" key="1">
    <citation type="submission" date="2021-06" db="EMBL/GenBank/DDBJ databases">
        <title>Caerostris extrusa draft genome.</title>
        <authorList>
            <person name="Kono N."/>
            <person name="Arakawa K."/>
        </authorList>
    </citation>
    <scope>NUCLEOTIDE SEQUENCE [LARGE SCALE GENOMIC DNA]</scope>
</reference>
<protein>
    <submittedName>
        <fullName evidence="1">Uncharacterized protein</fullName>
    </submittedName>
</protein>
<sequence>MPSFIKPFISHFLTHALTYRVFHLNNIRYHRFNSTCHDNIKITHLSPVNYHTERIIIPYPPVVKCRSRSGASSNVLRSQQEIGHTLEKVAPTGLSFREVFTVAGSWESIPLGLLAGKNAFEAYNECVCNHSCTPNCEYLTVTVVILNVVEGFGNI</sequence>
<gene>
    <name evidence="1" type="ORF">CEXT_629261</name>
</gene>
<dbReference type="EMBL" id="BPLR01003267">
    <property type="protein sequence ID" value="GIX82756.1"/>
    <property type="molecule type" value="Genomic_DNA"/>
</dbReference>
<name>A0AAV4NDK7_CAEEX</name>
<evidence type="ECO:0000313" key="2">
    <source>
        <dbReference type="Proteomes" id="UP001054945"/>
    </source>
</evidence>
<keyword evidence="2" id="KW-1185">Reference proteome</keyword>
<dbReference type="Proteomes" id="UP001054945">
    <property type="component" value="Unassembled WGS sequence"/>
</dbReference>
<dbReference type="AlphaFoldDB" id="A0AAV4NDK7"/>
<proteinExistence type="predicted"/>